<keyword evidence="7" id="KW-1185">Reference proteome</keyword>
<gene>
    <name evidence="6" type="ORF">HMPREF0027_0200</name>
</gene>
<dbReference type="GO" id="GO:0032259">
    <property type="term" value="P:methylation"/>
    <property type="evidence" value="ECO:0007669"/>
    <property type="project" value="UniProtKB-KW"/>
</dbReference>
<protein>
    <submittedName>
        <fullName evidence="6">Isoprenylcysteine carboxyl methyltransferase family protein</fullName>
    </submittedName>
</protein>
<evidence type="ECO:0000256" key="4">
    <source>
        <dbReference type="ARBA" id="ARBA00023136"/>
    </source>
</evidence>
<sequence length="188" mass="22241">MFDFYFLLPFIKGELMLLVNLTFISFFIVRLYSLSISIRNEKALIQKGATQHGSKNSKLLSIVHVLFYFSALFEANYFAHHWDYLSTIGTVTLFFAYIALFWVINELKEIWTVKLYILPNHKINTSTLFRTIKHPNYFLNIIPELIGVVLLCHAWNTLMYLFPIYLVVLGIRIYQEEKVMKPLFEQVR</sequence>
<dbReference type="Gene3D" id="1.20.120.1630">
    <property type="match status" value="1"/>
</dbReference>
<evidence type="ECO:0000256" key="3">
    <source>
        <dbReference type="ARBA" id="ARBA00022989"/>
    </source>
</evidence>
<dbReference type="GO" id="GO:0016020">
    <property type="term" value="C:membrane"/>
    <property type="evidence" value="ECO:0007669"/>
    <property type="project" value="UniProtKB-SubCell"/>
</dbReference>
<feature type="transmembrane region" description="Helical" evidence="5">
    <location>
        <begin position="135"/>
        <end position="151"/>
    </location>
</feature>
<comment type="subcellular location">
    <subcellularLocation>
        <location evidence="1">Membrane</location>
        <topology evidence="1">Multi-pass membrane protein</topology>
    </subcellularLocation>
</comment>
<proteinExistence type="predicted"/>
<evidence type="ECO:0000313" key="6">
    <source>
        <dbReference type="EMBL" id="EFX92736.1"/>
    </source>
</evidence>
<dbReference type="GO" id="GO:0004671">
    <property type="term" value="F:protein C-terminal S-isoprenylcysteine carboxyl O-methyltransferase activity"/>
    <property type="evidence" value="ECO:0007669"/>
    <property type="project" value="InterPro"/>
</dbReference>
<keyword evidence="6" id="KW-0489">Methyltransferase</keyword>
<feature type="transmembrane region" description="Helical" evidence="5">
    <location>
        <begin position="84"/>
        <end position="104"/>
    </location>
</feature>
<evidence type="ECO:0000256" key="2">
    <source>
        <dbReference type="ARBA" id="ARBA00022692"/>
    </source>
</evidence>
<dbReference type="InterPro" id="IPR007269">
    <property type="entry name" value="ICMT_MeTrfase"/>
</dbReference>
<dbReference type="Pfam" id="PF04140">
    <property type="entry name" value="ICMT"/>
    <property type="match status" value="1"/>
</dbReference>
<dbReference type="PANTHER" id="PTHR43847:SF1">
    <property type="entry name" value="BLL3993 PROTEIN"/>
    <property type="match status" value="1"/>
</dbReference>
<keyword evidence="2 5" id="KW-0812">Transmembrane</keyword>
<name>E8KED3_9PAST</name>
<dbReference type="EMBL" id="AEVG01000016">
    <property type="protein sequence ID" value="EFX92736.1"/>
    <property type="molecule type" value="Genomic_DNA"/>
</dbReference>
<evidence type="ECO:0000313" key="7">
    <source>
        <dbReference type="Proteomes" id="UP000005467"/>
    </source>
</evidence>
<keyword evidence="4 5" id="KW-0472">Membrane</keyword>
<dbReference type="AlphaFoldDB" id="E8KED3"/>
<keyword evidence="3 5" id="KW-1133">Transmembrane helix</keyword>
<evidence type="ECO:0000256" key="5">
    <source>
        <dbReference type="SAM" id="Phobius"/>
    </source>
</evidence>
<reference evidence="6 7" key="1">
    <citation type="submission" date="2011-01" db="EMBL/GenBank/DDBJ databases">
        <authorList>
            <person name="Muzny D."/>
            <person name="Qin X."/>
            <person name="Deng J."/>
            <person name="Jiang H."/>
            <person name="Liu Y."/>
            <person name="Qu J."/>
            <person name="Song X.-Z."/>
            <person name="Zhang L."/>
            <person name="Thornton R."/>
            <person name="Coyle M."/>
            <person name="Francisco L."/>
            <person name="Jackson L."/>
            <person name="Javaid M."/>
            <person name="Korchina V."/>
            <person name="Kovar C."/>
            <person name="Mata R."/>
            <person name="Mathew T."/>
            <person name="Ngo R."/>
            <person name="Nguyen L."/>
            <person name="Nguyen N."/>
            <person name="Okwuonu G."/>
            <person name="Ongeri F."/>
            <person name="Pham C."/>
            <person name="Simmons D."/>
            <person name="Wilczek-Boney K."/>
            <person name="Hale W."/>
            <person name="Jakkamsetti A."/>
            <person name="Pham P."/>
            <person name="Ruth R."/>
            <person name="San Lucas F."/>
            <person name="Warren J."/>
            <person name="Zhang J."/>
            <person name="Zhao Z."/>
            <person name="Zhou C."/>
            <person name="Zhu D."/>
            <person name="Lee S."/>
            <person name="Bess C."/>
            <person name="Blankenburg K."/>
            <person name="Forbes L."/>
            <person name="Fu Q."/>
            <person name="Gubbala S."/>
            <person name="Hirani K."/>
            <person name="Jayaseelan J.C."/>
            <person name="Lara F."/>
            <person name="Munidasa M."/>
            <person name="Palculict T."/>
            <person name="Patil S."/>
            <person name="Pu L.-L."/>
            <person name="Saada N."/>
            <person name="Tang L."/>
            <person name="Weissenberger G."/>
            <person name="Zhu Y."/>
            <person name="Hemphill L."/>
            <person name="Shang Y."/>
            <person name="Youmans B."/>
            <person name="Ayvaz T."/>
            <person name="Ross M."/>
            <person name="Santibanez J."/>
            <person name="Aqrawi P."/>
            <person name="Gross S."/>
            <person name="Joshi V."/>
            <person name="Fowler G."/>
            <person name="Nazareth L."/>
            <person name="Reid J."/>
            <person name="Worley K."/>
            <person name="Petrosino J."/>
            <person name="Highlander S."/>
            <person name="Gibbs R."/>
        </authorList>
    </citation>
    <scope>NUCLEOTIDE SEQUENCE [LARGE SCALE GENOMIC DNA]</scope>
    <source>
        <strain evidence="6 7">ATCC 25976</strain>
    </source>
</reference>
<keyword evidence="6" id="KW-0808">Transferase</keyword>
<comment type="caution">
    <text evidence="6">The sequence shown here is derived from an EMBL/GenBank/DDBJ whole genome shotgun (WGS) entry which is preliminary data.</text>
</comment>
<evidence type="ECO:0000256" key="1">
    <source>
        <dbReference type="ARBA" id="ARBA00004141"/>
    </source>
</evidence>
<feature type="transmembrane region" description="Helical" evidence="5">
    <location>
        <begin position="59"/>
        <end position="78"/>
    </location>
</feature>
<accession>E8KED3</accession>
<organism evidence="6 7">
    <name type="scientific">Actinobacillus ureae ATCC 25976</name>
    <dbReference type="NCBI Taxonomy" id="887324"/>
    <lineage>
        <taxon>Bacteria</taxon>
        <taxon>Pseudomonadati</taxon>
        <taxon>Pseudomonadota</taxon>
        <taxon>Gammaproteobacteria</taxon>
        <taxon>Pasteurellales</taxon>
        <taxon>Pasteurellaceae</taxon>
        <taxon>Actinobacillus</taxon>
    </lineage>
</organism>
<feature type="transmembrane region" description="Helical" evidence="5">
    <location>
        <begin position="15"/>
        <end position="38"/>
    </location>
</feature>
<dbReference type="InterPro" id="IPR052527">
    <property type="entry name" value="Metal_cation-efflux_comp"/>
</dbReference>
<dbReference type="PANTHER" id="PTHR43847">
    <property type="entry name" value="BLL3993 PROTEIN"/>
    <property type="match status" value="1"/>
</dbReference>
<dbReference type="HOGENOM" id="CLU_102515_1_0_6"/>
<dbReference type="Proteomes" id="UP000005467">
    <property type="component" value="Unassembled WGS sequence"/>
</dbReference>